<name>A0A2M7XX33_9BACT</name>
<evidence type="ECO:0000313" key="2">
    <source>
        <dbReference type="Proteomes" id="UP000229647"/>
    </source>
</evidence>
<sequence length="196" mass="22894">MKTYSLSKIIMTLQKQNISLFAISDFARLFDLKNSNTLYKKIQRLENQKIIKKLINGKYLFLLSHADEFSIAHFILNPSYISLESALSFYGIMTGFSYSLTSVTTRPPKTILLNNKEYSYSRINPSLFWGYEKNGQFLIANKEKALLDYCYFSLKGLRTPIDFDEIDTTQLDNRKLSEYAHRWGDKRIVKIIKNII</sequence>
<protein>
    <recommendedName>
        <fullName evidence="3">Transcriptional regulator</fullName>
    </recommendedName>
</protein>
<comment type="caution">
    <text evidence="1">The sequence shown here is derived from an EMBL/GenBank/DDBJ whole genome shotgun (WGS) entry which is preliminary data.</text>
</comment>
<proteinExistence type="predicted"/>
<dbReference type="EMBL" id="PFWL01000201">
    <property type="protein sequence ID" value="PJA55180.1"/>
    <property type="molecule type" value="Genomic_DNA"/>
</dbReference>
<evidence type="ECO:0008006" key="3">
    <source>
        <dbReference type="Google" id="ProtNLM"/>
    </source>
</evidence>
<dbReference type="AlphaFoldDB" id="A0A2M7XX33"/>
<reference evidence="2" key="1">
    <citation type="submission" date="2017-09" db="EMBL/GenBank/DDBJ databases">
        <title>Depth-based differentiation of microbial function through sediment-hosted aquifers and enrichment of novel symbionts in the deep terrestrial subsurface.</title>
        <authorList>
            <person name="Probst A.J."/>
            <person name="Ladd B."/>
            <person name="Jarett J.K."/>
            <person name="Geller-Mcgrath D.E."/>
            <person name="Sieber C.M.K."/>
            <person name="Emerson J.B."/>
            <person name="Anantharaman K."/>
            <person name="Thomas B.C."/>
            <person name="Malmstrom R."/>
            <person name="Stieglmeier M."/>
            <person name="Klingl A."/>
            <person name="Woyke T."/>
            <person name="Ryan C.M."/>
            <person name="Banfield J.F."/>
        </authorList>
    </citation>
    <scope>NUCLEOTIDE SEQUENCE [LARGE SCALE GENOMIC DNA]</scope>
</reference>
<dbReference type="Proteomes" id="UP000229647">
    <property type="component" value="Unassembled WGS sequence"/>
</dbReference>
<accession>A0A2M7XX33</accession>
<organism evidence="1 2">
    <name type="scientific">Candidatus Roizmanbacteria bacterium CG_4_9_14_3_um_filter_33_18</name>
    <dbReference type="NCBI Taxonomy" id="1974841"/>
    <lineage>
        <taxon>Bacteria</taxon>
        <taxon>Candidatus Roizmaniibacteriota</taxon>
    </lineage>
</organism>
<gene>
    <name evidence="1" type="ORF">CO165_04930</name>
</gene>
<evidence type="ECO:0000313" key="1">
    <source>
        <dbReference type="EMBL" id="PJA55180.1"/>
    </source>
</evidence>